<gene>
    <name evidence="2" type="ORF">EYF80_004803</name>
</gene>
<protein>
    <submittedName>
        <fullName evidence="2">Uncharacterized protein</fullName>
    </submittedName>
</protein>
<evidence type="ECO:0000256" key="1">
    <source>
        <dbReference type="SAM" id="MobiDB-lite"/>
    </source>
</evidence>
<comment type="caution">
    <text evidence="2">The sequence shown here is derived from an EMBL/GenBank/DDBJ whole genome shotgun (WGS) entry which is preliminary data.</text>
</comment>
<accession>A0A4Z2J4Z4</accession>
<evidence type="ECO:0000313" key="2">
    <source>
        <dbReference type="EMBL" id="TNN84758.1"/>
    </source>
</evidence>
<organism evidence="2 3">
    <name type="scientific">Liparis tanakae</name>
    <name type="common">Tanaka's snailfish</name>
    <dbReference type="NCBI Taxonomy" id="230148"/>
    <lineage>
        <taxon>Eukaryota</taxon>
        <taxon>Metazoa</taxon>
        <taxon>Chordata</taxon>
        <taxon>Craniata</taxon>
        <taxon>Vertebrata</taxon>
        <taxon>Euteleostomi</taxon>
        <taxon>Actinopterygii</taxon>
        <taxon>Neopterygii</taxon>
        <taxon>Teleostei</taxon>
        <taxon>Neoteleostei</taxon>
        <taxon>Acanthomorphata</taxon>
        <taxon>Eupercaria</taxon>
        <taxon>Perciformes</taxon>
        <taxon>Cottioidei</taxon>
        <taxon>Cottales</taxon>
        <taxon>Liparidae</taxon>
        <taxon>Liparis</taxon>
    </lineage>
</organism>
<dbReference type="EMBL" id="SRLO01000024">
    <property type="protein sequence ID" value="TNN84758.1"/>
    <property type="molecule type" value="Genomic_DNA"/>
</dbReference>
<dbReference type="Proteomes" id="UP000314294">
    <property type="component" value="Unassembled WGS sequence"/>
</dbReference>
<evidence type="ECO:0000313" key="3">
    <source>
        <dbReference type="Proteomes" id="UP000314294"/>
    </source>
</evidence>
<sequence length="67" mass="7397">MSHISPHPAGNLFLVTPRDPALTRDLLDCGSPLISATVLEGRGRGGGMRRKEWDKVKMKEKQRGTLI</sequence>
<feature type="compositionally biased region" description="Basic and acidic residues" evidence="1">
    <location>
        <begin position="49"/>
        <end position="67"/>
    </location>
</feature>
<feature type="region of interest" description="Disordered" evidence="1">
    <location>
        <begin position="42"/>
        <end position="67"/>
    </location>
</feature>
<dbReference type="AlphaFoldDB" id="A0A4Z2J4Z4"/>
<proteinExistence type="predicted"/>
<keyword evidence="3" id="KW-1185">Reference proteome</keyword>
<reference evidence="2 3" key="1">
    <citation type="submission" date="2019-03" db="EMBL/GenBank/DDBJ databases">
        <title>First draft genome of Liparis tanakae, snailfish: a comprehensive survey of snailfish specific genes.</title>
        <authorList>
            <person name="Kim W."/>
            <person name="Song I."/>
            <person name="Jeong J.-H."/>
            <person name="Kim D."/>
            <person name="Kim S."/>
            <person name="Ryu S."/>
            <person name="Song J.Y."/>
            <person name="Lee S.K."/>
        </authorList>
    </citation>
    <scope>NUCLEOTIDE SEQUENCE [LARGE SCALE GENOMIC DNA]</scope>
    <source>
        <tissue evidence="2">Muscle</tissue>
    </source>
</reference>
<name>A0A4Z2J4Z4_9TELE</name>